<feature type="region of interest" description="Disordered" evidence="1">
    <location>
        <begin position="82"/>
        <end position="108"/>
    </location>
</feature>
<gene>
    <name evidence="2" type="ORF">E4U02_13575</name>
</gene>
<protein>
    <submittedName>
        <fullName evidence="2">Uncharacterized protein</fullName>
    </submittedName>
</protein>
<accession>A0A4Y9FRX5</accession>
<dbReference type="Proteomes" id="UP000298358">
    <property type="component" value="Unassembled WGS sequence"/>
</dbReference>
<sequence length="108" mass="11683">MDNYHQLELVPLGEGAWRVCDRSVASSDAASVIAYVERIPMDDFHELMYEVVWVHGTRGTSRHTSIQSVLLMAADLVAATSSSGAAKPKPIAHFPPGGRQRPVARLAG</sequence>
<name>A0A4Y9FRX5_9MICO</name>
<comment type="caution">
    <text evidence="2">The sequence shown here is derived from an EMBL/GenBank/DDBJ whole genome shotgun (WGS) entry which is preliminary data.</text>
</comment>
<dbReference type="OrthoDB" id="5078000at2"/>
<proteinExistence type="predicted"/>
<evidence type="ECO:0000313" key="3">
    <source>
        <dbReference type="Proteomes" id="UP000298358"/>
    </source>
</evidence>
<evidence type="ECO:0000256" key="1">
    <source>
        <dbReference type="SAM" id="MobiDB-lite"/>
    </source>
</evidence>
<reference evidence="2 3" key="1">
    <citation type="submission" date="2019-03" db="EMBL/GenBank/DDBJ databases">
        <title>Diversity of the mouse oral microbiome.</title>
        <authorList>
            <person name="Joseph S."/>
            <person name="Aduse-Opoku J."/>
            <person name="Curtis M."/>
            <person name="Wade W."/>
            <person name="Hashim A."/>
        </authorList>
    </citation>
    <scope>NUCLEOTIDE SEQUENCE [LARGE SCALE GENOMIC DNA]</scope>
    <source>
        <strain evidence="2 3">P1012</strain>
    </source>
</reference>
<evidence type="ECO:0000313" key="2">
    <source>
        <dbReference type="EMBL" id="TFU31273.1"/>
    </source>
</evidence>
<organism evidence="2 3">
    <name type="scientific">Microbacterium paludicola</name>
    <dbReference type="NCBI Taxonomy" id="300019"/>
    <lineage>
        <taxon>Bacteria</taxon>
        <taxon>Bacillati</taxon>
        <taxon>Actinomycetota</taxon>
        <taxon>Actinomycetes</taxon>
        <taxon>Micrococcales</taxon>
        <taxon>Microbacteriaceae</taxon>
        <taxon>Microbacterium</taxon>
    </lineage>
</organism>
<dbReference type="RefSeq" id="WP_135115361.1">
    <property type="nucleotide sequence ID" value="NZ_JADGLL010000046.1"/>
</dbReference>
<dbReference type="EMBL" id="SPQB01000046">
    <property type="protein sequence ID" value="TFU31273.1"/>
    <property type="molecule type" value="Genomic_DNA"/>
</dbReference>
<dbReference type="AlphaFoldDB" id="A0A4Y9FRX5"/>
<keyword evidence="3" id="KW-1185">Reference proteome</keyword>